<dbReference type="EMBL" id="JAGYPE010000003">
    <property type="protein sequence ID" value="MBS4183620.1"/>
    <property type="molecule type" value="Genomic_DNA"/>
</dbReference>
<accession>A0A942T1A8</accession>
<evidence type="ECO:0000313" key="3">
    <source>
        <dbReference type="EMBL" id="MBS4183620.1"/>
    </source>
</evidence>
<dbReference type="PROSITE" id="PS51257">
    <property type="entry name" value="PROKAR_LIPOPROTEIN"/>
    <property type="match status" value="1"/>
</dbReference>
<gene>
    <name evidence="3" type="ORF">KHB02_19715</name>
</gene>
<sequence>MITATTRRLTAAIAVASAAAIALAGCSSSDPLSSGDSGSGDSKTIVVGSQAYPSNEIIAELYAQELEHEGFTVTKKLNIGQRKAYWPEVEKGNIDVFPEYNGNLLNFLLQSDGKDTTTETTTEGINSALADELPSDVKALPSAEASDSDTYTVTQETADEYGLKEIGDLKKIGGTVKIAANPEFATAAYGPEGLKEKYGVTGEVSAQNDSGGPLTIKAIQDGDAQVADIYSASASIKTEKLVTLEDPEHLVPANNVVPIVSKDLDSKAADAIEKVNDLLTTEALIELNRQNSVEQKSAASVAKAFLEDNDLL</sequence>
<dbReference type="GO" id="GO:0022857">
    <property type="term" value="F:transmembrane transporter activity"/>
    <property type="evidence" value="ECO:0007669"/>
    <property type="project" value="InterPro"/>
</dbReference>
<keyword evidence="1" id="KW-0732">Signal</keyword>
<feature type="domain" description="ABC-type glycine betaine transport system substrate-binding" evidence="2">
    <location>
        <begin position="43"/>
        <end position="307"/>
    </location>
</feature>
<feature type="chain" id="PRO_5039071469" evidence="1">
    <location>
        <begin position="25"/>
        <end position="312"/>
    </location>
</feature>
<dbReference type="SUPFAM" id="SSF53850">
    <property type="entry name" value="Periplasmic binding protein-like II"/>
    <property type="match status" value="1"/>
</dbReference>
<dbReference type="Pfam" id="PF04069">
    <property type="entry name" value="OpuAC"/>
    <property type="match status" value="1"/>
</dbReference>
<reference evidence="3" key="1">
    <citation type="submission" date="2021-05" db="EMBL/GenBank/DDBJ databases">
        <title>Novel Bacillus species.</title>
        <authorList>
            <person name="Liu G."/>
        </authorList>
    </citation>
    <scope>NUCLEOTIDE SEQUENCE</scope>
    <source>
        <strain evidence="3">FJAT-50051</strain>
    </source>
</reference>
<dbReference type="GO" id="GO:0043190">
    <property type="term" value="C:ATP-binding cassette (ABC) transporter complex"/>
    <property type="evidence" value="ECO:0007669"/>
    <property type="project" value="InterPro"/>
</dbReference>
<dbReference type="Gene3D" id="3.40.190.120">
    <property type="entry name" value="Osmoprotection protein (prox), domain 2"/>
    <property type="match status" value="1"/>
</dbReference>
<name>A0A942T1A8_9BACI</name>
<protein>
    <submittedName>
        <fullName evidence="3">ABC transporter substrate-binding protein</fullName>
    </submittedName>
</protein>
<feature type="signal peptide" evidence="1">
    <location>
        <begin position="1"/>
        <end position="24"/>
    </location>
</feature>
<proteinExistence type="predicted"/>
<dbReference type="InterPro" id="IPR007210">
    <property type="entry name" value="ABC_Gly_betaine_transp_sub-bd"/>
</dbReference>
<dbReference type="CDD" id="cd13606">
    <property type="entry name" value="PBP2_ProX_like"/>
    <property type="match status" value="1"/>
</dbReference>
<evidence type="ECO:0000259" key="2">
    <source>
        <dbReference type="Pfam" id="PF04069"/>
    </source>
</evidence>
<comment type="caution">
    <text evidence="3">The sequence shown here is derived from an EMBL/GenBank/DDBJ whole genome shotgun (WGS) entry which is preliminary data.</text>
</comment>
<dbReference type="AlphaFoldDB" id="A0A942T1A8"/>
<dbReference type="Gene3D" id="3.40.190.10">
    <property type="entry name" value="Periplasmic binding protein-like II"/>
    <property type="match status" value="1"/>
</dbReference>
<organism evidence="3">
    <name type="scientific">Neobacillus citreus</name>
    <dbReference type="NCBI Taxonomy" id="2833578"/>
    <lineage>
        <taxon>Bacteria</taxon>
        <taxon>Bacillati</taxon>
        <taxon>Bacillota</taxon>
        <taxon>Bacilli</taxon>
        <taxon>Bacillales</taxon>
        <taxon>Bacillaceae</taxon>
        <taxon>Neobacillus</taxon>
    </lineage>
</organism>
<evidence type="ECO:0000256" key="1">
    <source>
        <dbReference type="SAM" id="SignalP"/>
    </source>
</evidence>